<dbReference type="AlphaFoldDB" id="A0A917SIP6"/>
<dbReference type="EMBL" id="BMLF01000001">
    <property type="protein sequence ID" value="GGL83893.1"/>
    <property type="molecule type" value="Genomic_DNA"/>
</dbReference>
<organism evidence="5 6">
    <name type="scientific">Pseudooceanicola nanhaiensis</name>
    <dbReference type="NCBI Taxonomy" id="375761"/>
    <lineage>
        <taxon>Bacteria</taxon>
        <taxon>Pseudomonadati</taxon>
        <taxon>Pseudomonadota</taxon>
        <taxon>Alphaproteobacteria</taxon>
        <taxon>Rhodobacterales</taxon>
        <taxon>Paracoccaceae</taxon>
        <taxon>Pseudooceanicola</taxon>
    </lineage>
</organism>
<dbReference type="PROSITE" id="PS50956">
    <property type="entry name" value="HTH_ASNC_2"/>
    <property type="match status" value="1"/>
</dbReference>
<dbReference type="InterPro" id="IPR011991">
    <property type="entry name" value="ArsR-like_HTH"/>
</dbReference>
<dbReference type="Gene3D" id="1.10.10.10">
    <property type="entry name" value="Winged helix-like DNA-binding domain superfamily/Winged helix DNA-binding domain"/>
    <property type="match status" value="1"/>
</dbReference>
<comment type="caution">
    <text evidence="5">The sequence shown here is derived from an EMBL/GenBank/DDBJ whole genome shotgun (WGS) entry which is preliminary data.</text>
</comment>
<dbReference type="Pfam" id="PF13404">
    <property type="entry name" value="HTH_AsnC-type"/>
    <property type="match status" value="1"/>
</dbReference>
<dbReference type="SMART" id="SM00344">
    <property type="entry name" value="HTH_ASNC"/>
    <property type="match status" value="1"/>
</dbReference>
<dbReference type="Pfam" id="PF01037">
    <property type="entry name" value="AsnC_trans_reg"/>
    <property type="match status" value="1"/>
</dbReference>
<dbReference type="GO" id="GO:0043565">
    <property type="term" value="F:sequence-specific DNA binding"/>
    <property type="evidence" value="ECO:0007669"/>
    <property type="project" value="InterPro"/>
</dbReference>
<dbReference type="GO" id="GO:0006355">
    <property type="term" value="P:regulation of DNA-templated transcription"/>
    <property type="evidence" value="ECO:0007669"/>
    <property type="project" value="UniProtKB-ARBA"/>
</dbReference>
<evidence type="ECO:0000313" key="5">
    <source>
        <dbReference type="EMBL" id="GGL83893.1"/>
    </source>
</evidence>
<dbReference type="InterPro" id="IPR036390">
    <property type="entry name" value="WH_DNA-bd_sf"/>
</dbReference>
<keyword evidence="6" id="KW-1185">Reference proteome</keyword>
<dbReference type="PANTHER" id="PTHR30154">
    <property type="entry name" value="LEUCINE-RESPONSIVE REGULATORY PROTEIN"/>
    <property type="match status" value="1"/>
</dbReference>
<name>A0A917SIP6_9RHOB</name>
<proteinExistence type="predicted"/>
<evidence type="ECO:0000256" key="3">
    <source>
        <dbReference type="ARBA" id="ARBA00023163"/>
    </source>
</evidence>
<reference evidence="5" key="1">
    <citation type="journal article" date="2014" name="Int. J. Syst. Evol. Microbiol.">
        <title>Complete genome sequence of Corynebacterium casei LMG S-19264T (=DSM 44701T), isolated from a smear-ripened cheese.</title>
        <authorList>
            <consortium name="US DOE Joint Genome Institute (JGI-PGF)"/>
            <person name="Walter F."/>
            <person name="Albersmeier A."/>
            <person name="Kalinowski J."/>
            <person name="Ruckert C."/>
        </authorList>
    </citation>
    <scope>NUCLEOTIDE SEQUENCE</scope>
    <source>
        <strain evidence="5">CGMCC 1.6293</strain>
    </source>
</reference>
<evidence type="ECO:0000259" key="4">
    <source>
        <dbReference type="PROSITE" id="PS50956"/>
    </source>
</evidence>
<keyword evidence="1" id="KW-0805">Transcription regulation</keyword>
<dbReference type="Gene3D" id="3.30.70.920">
    <property type="match status" value="1"/>
</dbReference>
<dbReference type="PRINTS" id="PR00033">
    <property type="entry name" value="HTHASNC"/>
</dbReference>
<dbReference type="InterPro" id="IPR019887">
    <property type="entry name" value="Tscrpt_reg_AsnC/Lrp_C"/>
</dbReference>
<reference evidence="5" key="2">
    <citation type="submission" date="2020-09" db="EMBL/GenBank/DDBJ databases">
        <authorList>
            <person name="Sun Q."/>
            <person name="Zhou Y."/>
        </authorList>
    </citation>
    <scope>NUCLEOTIDE SEQUENCE</scope>
    <source>
        <strain evidence="5">CGMCC 1.6293</strain>
    </source>
</reference>
<dbReference type="InterPro" id="IPR000485">
    <property type="entry name" value="AsnC-type_HTH_dom"/>
</dbReference>
<dbReference type="CDD" id="cd00090">
    <property type="entry name" value="HTH_ARSR"/>
    <property type="match status" value="1"/>
</dbReference>
<evidence type="ECO:0000256" key="1">
    <source>
        <dbReference type="ARBA" id="ARBA00023015"/>
    </source>
</evidence>
<evidence type="ECO:0000313" key="6">
    <source>
        <dbReference type="Proteomes" id="UP000649829"/>
    </source>
</evidence>
<feature type="domain" description="HTH asnC-type" evidence="4">
    <location>
        <begin position="3"/>
        <end position="70"/>
    </location>
</feature>
<dbReference type="InterPro" id="IPR019888">
    <property type="entry name" value="Tscrpt_reg_AsnC-like"/>
</dbReference>
<dbReference type="SUPFAM" id="SSF54909">
    <property type="entry name" value="Dimeric alpha+beta barrel"/>
    <property type="match status" value="1"/>
</dbReference>
<evidence type="ECO:0000256" key="2">
    <source>
        <dbReference type="ARBA" id="ARBA00023125"/>
    </source>
</evidence>
<dbReference type="GO" id="GO:0043200">
    <property type="term" value="P:response to amino acid"/>
    <property type="evidence" value="ECO:0007669"/>
    <property type="project" value="TreeGrafter"/>
</dbReference>
<dbReference type="GO" id="GO:0005829">
    <property type="term" value="C:cytosol"/>
    <property type="evidence" value="ECO:0007669"/>
    <property type="project" value="TreeGrafter"/>
</dbReference>
<accession>A0A917SIP6</accession>
<dbReference type="InterPro" id="IPR036388">
    <property type="entry name" value="WH-like_DNA-bd_sf"/>
</dbReference>
<keyword evidence="2" id="KW-0238">DNA-binding</keyword>
<dbReference type="SUPFAM" id="SSF46785">
    <property type="entry name" value="Winged helix' DNA-binding domain"/>
    <property type="match status" value="1"/>
</dbReference>
<keyword evidence="3" id="KW-0804">Transcription</keyword>
<dbReference type="PANTHER" id="PTHR30154:SF53">
    <property type="entry name" value="HTH-TYPE TRANSCRIPTIONAL REGULATOR LRPC"/>
    <property type="match status" value="1"/>
</dbReference>
<protein>
    <submittedName>
        <fullName evidence="5">AsnC family transcriptional regulator</fullName>
    </submittedName>
</protein>
<dbReference type="InterPro" id="IPR011008">
    <property type="entry name" value="Dimeric_a/b-barrel"/>
</dbReference>
<dbReference type="Proteomes" id="UP000649829">
    <property type="component" value="Unassembled WGS sequence"/>
</dbReference>
<gene>
    <name evidence="5" type="ORF">GCM10011534_02220</name>
</gene>
<sequence>MQLDDTDRALLALLTENARLPVTDLARRLSLARTTVQARIERLEAQGLIAGYTIRRGRALAPPLRATALVSVEARATPALLTRLRDMPEVEQVHTLSGRYDLMIRIAAPDTERLDRILDRIGDAPGVRFSESLIQLSTKIDRAP</sequence>
<dbReference type="RefSeq" id="WP_028285189.1">
    <property type="nucleotide sequence ID" value="NZ_BMLF01000001.1"/>
</dbReference>